<dbReference type="Proteomes" id="UP000559987">
    <property type="component" value="Unassembled WGS sequence"/>
</dbReference>
<keyword evidence="1" id="KW-0732">Signal</keyword>
<feature type="chain" id="PRO_5032502767" description="Lipoprotein" evidence="1">
    <location>
        <begin position="34"/>
        <end position="118"/>
    </location>
</feature>
<evidence type="ECO:0000313" key="2">
    <source>
        <dbReference type="EMBL" id="MBB3169421.1"/>
    </source>
</evidence>
<reference evidence="2 3" key="1">
    <citation type="submission" date="2020-08" db="EMBL/GenBank/DDBJ databases">
        <title>Genomic Encyclopedia of Type Strains, Phase III (KMG-III): the genomes of soil and plant-associated and newly described type strains.</title>
        <authorList>
            <person name="Whitman W."/>
        </authorList>
    </citation>
    <scope>NUCLEOTIDE SEQUENCE [LARGE SCALE GENOMIC DNA]</scope>
    <source>
        <strain evidence="2 3">CECT 8571</strain>
    </source>
</reference>
<proteinExistence type="predicted"/>
<organism evidence="2 3">
    <name type="scientific">Simiduia aestuariiviva</name>
    <dbReference type="NCBI Taxonomy" id="1510459"/>
    <lineage>
        <taxon>Bacteria</taxon>
        <taxon>Pseudomonadati</taxon>
        <taxon>Pseudomonadota</taxon>
        <taxon>Gammaproteobacteria</taxon>
        <taxon>Cellvibrionales</taxon>
        <taxon>Cellvibrionaceae</taxon>
        <taxon>Simiduia</taxon>
    </lineage>
</organism>
<evidence type="ECO:0008006" key="4">
    <source>
        <dbReference type="Google" id="ProtNLM"/>
    </source>
</evidence>
<dbReference type="AlphaFoldDB" id="A0A839URT4"/>
<dbReference type="EMBL" id="JACHXZ010000003">
    <property type="protein sequence ID" value="MBB3169421.1"/>
    <property type="molecule type" value="Genomic_DNA"/>
</dbReference>
<evidence type="ECO:0000313" key="3">
    <source>
        <dbReference type="Proteomes" id="UP000559987"/>
    </source>
</evidence>
<evidence type="ECO:0000256" key="1">
    <source>
        <dbReference type="SAM" id="SignalP"/>
    </source>
</evidence>
<protein>
    <recommendedName>
        <fullName evidence="4">Lipoprotein</fullName>
    </recommendedName>
</protein>
<comment type="caution">
    <text evidence="2">The sequence shown here is derived from an EMBL/GenBank/DDBJ whole genome shotgun (WGS) entry which is preliminary data.</text>
</comment>
<feature type="signal peptide" evidence="1">
    <location>
        <begin position="1"/>
        <end position="33"/>
    </location>
</feature>
<gene>
    <name evidence="2" type="ORF">FHS30_002629</name>
</gene>
<name>A0A839URT4_9GAMM</name>
<accession>A0A839URT4</accession>
<sequence>MNTADIQATATQRNTLALFAGLALCACIGTTTAGESISPTFYAGEGSSIAQARTQAIHFHLHAKSSQTEQANTRGGFVGLLAKALTPSQLLRPVHRAGFRIQTQAGDDGLELSAAYRF</sequence>
<dbReference type="RefSeq" id="WP_183910891.1">
    <property type="nucleotide sequence ID" value="NZ_JACHXZ010000003.1"/>
</dbReference>
<keyword evidence="3" id="KW-1185">Reference proteome</keyword>